<accession>A0A1V8TUD1</accession>
<dbReference type="InParanoid" id="A0A1V8TUD1"/>
<organism evidence="2 3">
    <name type="scientific">Cryoendolithus antarcticus</name>
    <dbReference type="NCBI Taxonomy" id="1507870"/>
    <lineage>
        <taxon>Eukaryota</taxon>
        <taxon>Fungi</taxon>
        <taxon>Dikarya</taxon>
        <taxon>Ascomycota</taxon>
        <taxon>Pezizomycotina</taxon>
        <taxon>Dothideomycetes</taxon>
        <taxon>Dothideomycetidae</taxon>
        <taxon>Cladosporiales</taxon>
        <taxon>Cladosporiaceae</taxon>
        <taxon>Cryoendolithus</taxon>
    </lineage>
</organism>
<dbReference type="EMBL" id="NAJO01000001">
    <property type="protein sequence ID" value="OQO14947.1"/>
    <property type="molecule type" value="Genomic_DNA"/>
</dbReference>
<name>A0A1V8TUD1_9PEZI</name>
<sequence>MQLLKLLALAGLVTAAVLSPKPTSPDPPPAIAERDALPSGVQLTCAHDLPSSKYLMAQNLNNFLLAHSGSVIHANNFVSDTYFLPQHNVDLILRNTCGKDAVPTFDEAYKNFQRILSCSADGTSYGGTITVTGWCFKAEYNVTPKISPITARSNVTSSLHTKYVDGDEGIRINCVPADYVGNRAWFQDKYTRWCAAHDKKPLLRYTTWIQWDTDSDVKVTWSLGNMYGNAAWPWWEGCKHNFNAIDTKCPSGQGNLEINGFPWHYSVTKEIVTAKRDVSYELIPITAGNDTFIVQDTPSLIQSVTPSAVEVRRIRVYCILGPYVGDRVFIASNYDLFCTGLSNHVIQPLYAQNTTFAKRTMETELSVTNTENLPRNIDPENCRGIFWAIDQCGTGSGWVDDAAWHYVISTRDLSAL</sequence>
<reference evidence="3" key="1">
    <citation type="submission" date="2017-03" db="EMBL/GenBank/DDBJ databases">
        <title>Genomes of endolithic fungi from Antarctica.</title>
        <authorList>
            <person name="Coleine C."/>
            <person name="Masonjones S."/>
            <person name="Stajich J.E."/>
        </authorList>
    </citation>
    <scope>NUCLEOTIDE SEQUENCE [LARGE SCALE GENOMIC DNA]</scope>
    <source>
        <strain evidence="3">CCFEE 5527</strain>
    </source>
</reference>
<feature type="signal peptide" evidence="1">
    <location>
        <begin position="1"/>
        <end position="15"/>
    </location>
</feature>
<evidence type="ECO:0000313" key="2">
    <source>
        <dbReference type="EMBL" id="OQO14947.1"/>
    </source>
</evidence>
<dbReference type="Proteomes" id="UP000192596">
    <property type="component" value="Unassembled WGS sequence"/>
</dbReference>
<comment type="caution">
    <text evidence="2">The sequence shown here is derived from an EMBL/GenBank/DDBJ whole genome shotgun (WGS) entry which is preliminary data.</text>
</comment>
<keyword evidence="1" id="KW-0732">Signal</keyword>
<dbReference type="AlphaFoldDB" id="A0A1V8TUD1"/>
<feature type="chain" id="PRO_5012347881" evidence="1">
    <location>
        <begin position="16"/>
        <end position="416"/>
    </location>
</feature>
<protein>
    <submittedName>
        <fullName evidence="2">Uncharacterized protein</fullName>
    </submittedName>
</protein>
<keyword evidence="3" id="KW-1185">Reference proteome</keyword>
<evidence type="ECO:0000313" key="3">
    <source>
        <dbReference type="Proteomes" id="UP000192596"/>
    </source>
</evidence>
<evidence type="ECO:0000256" key="1">
    <source>
        <dbReference type="SAM" id="SignalP"/>
    </source>
</evidence>
<gene>
    <name evidence="2" type="ORF">B0A48_00329</name>
</gene>
<proteinExistence type="predicted"/>